<dbReference type="Proteomes" id="UP000053257">
    <property type="component" value="Unassembled WGS sequence"/>
</dbReference>
<dbReference type="InterPro" id="IPR020839">
    <property type="entry name" value="SCD"/>
</dbReference>
<dbReference type="GO" id="GO:0005634">
    <property type="term" value="C:nucleus"/>
    <property type="evidence" value="ECO:0007669"/>
    <property type="project" value="TreeGrafter"/>
</dbReference>
<dbReference type="OrthoDB" id="498590at2759"/>
<dbReference type="InterPro" id="IPR011989">
    <property type="entry name" value="ARM-like"/>
</dbReference>
<feature type="region of interest" description="Disordered" evidence="1">
    <location>
        <begin position="328"/>
        <end position="355"/>
    </location>
</feature>
<feature type="region of interest" description="Disordered" evidence="1">
    <location>
        <begin position="1250"/>
        <end position="1330"/>
    </location>
</feature>
<proteinExistence type="predicted"/>
<dbReference type="GO" id="GO:0008278">
    <property type="term" value="C:cohesin complex"/>
    <property type="evidence" value="ECO:0007669"/>
    <property type="project" value="TreeGrafter"/>
</dbReference>
<feature type="compositionally biased region" description="Acidic residues" evidence="1">
    <location>
        <begin position="565"/>
        <end position="575"/>
    </location>
</feature>
<dbReference type="GO" id="GO:0003682">
    <property type="term" value="F:chromatin binding"/>
    <property type="evidence" value="ECO:0007669"/>
    <property type="project" value="TreeGrafter"/>
</dbReference>
<evidence type="ECO:0000313" key="3">
    <source>
        <dbReference type="EMBL" id="KIP07383.1"/>
    </source>
</evidence>
<evidence type="ECO:0000259" key="2">
    <source>
        <dbReference type="PROSITE" id="PS51425"/>
    </source>
</evidence>
<dbReference type="Pfam" id="PF21581">
    <property type="entry name" value="SCD"/>
    <property type="match status" value="1"/>
</dbReference>
<dbReference type="EMBL" id="KN840498">
    <property type="protein sequence ID" value="KIP07383.1"/>
    <property type="molecule type" value="Genomic_DNA"/>
</dbReference>
<feature type="region of interest" description="Disordered" evidence="1">
    <location>
        <begin position="1"/>
        <end position="148"/>
    </location>
</feature>
<dbReference type="InterPro" id="IPR056396">
    <property type="entry name" value="HEAT_SCC3-SA"/>
</dbReference>
<feature type="compositionally biased region" description="Basic residues" evidence="1">
    <location>
        <begin position="1301"/>
        <end position="1311"/>
    </location>
</feature>
<dbReference type="InterPro" id="IPR039662">
    <property type="entry name" value="Cohesin_Scc3/SA"/>
</dbReference>
<feature type="region of interest" description="Disordered" evidence="1">
    <location>
        <begin position="561"/>
        <end position="586"/>
    </location>
</feature>
<feature type="region of interest" description="Disordered" evidence="1">
    <location>
        <begin position="994"/>
        <end position="1041"/>
    </location>
</feature>
<dbReference type="STRING" id="745531.A0A0C3PLN3"/>
<feature type="compositionally biased region" description="Acidic residues" evidence="1">
    <location>
        <begin position="1274"/>
        <end position="1295"/>
    </location>
</feature>
<dbReference type="InterPro" id="IPR013721">
    <property type="entry name" value="STAG"/>
</dbReference>
<dbReference type="SUPFAM" id="SSF48371">
    <property type="entry name" value="ARM repeat"/>
    <property type="match status" value="1"/>
</dbReference>
<evidence type="ECO:0000313" key="4">
    <source>
        <dbReference type="Proteomes" id="UP000053257"/>
    </source>
</evidence>
<feature type="compositionally biased region" description="Basic and acidic residues" evidence="1">
    <location>
        <begin position="344"/>
        <end position="355"/>
    </location>
</feature>
<dbReference type="PANTHER" id="PTHR11199">
    <property type="entry name" value="STROMAL ANTIGEN"/>
    <property type="match status" value="1"/>
</dbReference>
<organism evidence="3 4">
    <name type="scientific">Phlebiopsis gigantea (strain 11061_1 CR5-6)</name>
    <name type="common">White-rot fungus</name>
    <name type="synonym">Peniophora gigantea</name>
    <dbReference type="NCBI Taxonomy" id="745531"/>
    <lineage>
        <taxon>Eukaryota</taxon>
        <taxon>Fungi</taxon>
        <taxon>Dikarya</taxon>
        <taxon>Basidiomycota</taxon>
        <taxon>Agaricomycotina</taxon>
        <taxon>Agaricomycetes</taxon>
        <taxon>Polyporales</taxon>
        <taxon>Phanerochaetaceae</taxon>
        <taxon>Phlebiopsis</taxon>
    </lineage>
</organism>
<accession>A0A0C3PLN3</accession>
<keyword evidence="4" id="KW-1185">Reference proteome</keyword>
<dbReference type="Gene3D" id="1.25.10.10">
    <property type="entry name" value="Leucine-rich Repeat Variant"/>
    <property type="match status" value="1"/>
</dbReference>
<dbReference type="Pfam" id="PF08514">
    <property type="entry name" value="STAG"/>
    <property type="match status" value="1"/>
</dbReference>
<dbReference type="GO" id="GO:0007062">
    <property type="term" value="P:sister chromatid cohesion"/>
    <property type="evidence" value="ECO:0007669"/>
    <property type="project" value="UniProtKB-ARBA"/>
</dbReference>
<dbReference type="PROSITE" id="PS51425">
    <property type="entry name" value="SCD"/>
    <property type="match status" value="1"/>
</dbReference>
<sequence>MSDAESSAAPRRSQRERKQASQFVSRQHRVTPVPIVDSSQLSKRKRSEAGSDDEQPNAEPPETDDEEADGEGDYTAPKSSQPRTRKHTEKDPAATPVAQPAAKRGRGRPPGTGKPRAPKVTATAGAKPRRGRPRKGAGEFNADQVARDTKIANDNPLFIESAADAIMNPSAALQSTAEDFLESLSHSPNASLAELLTGIMRACGCNETISEDSAVDYDRVVDGLDYITEALKQNDTPIYPLTSKLPAFKHFRSSLSEFLSRLIDSAAALGQLYTTDLVMTLSTWVLAMSSSPLRSFRHTATVVALEIQTALCEVAASVEKEAEILSRQKEGERKRKKGKGEPATARERELESKAKEVRERRSKLSEFIKDFVDGVFVNRYRDTDPNIRAECVHAMGLWFAKYPAYFLDGSHLRYVGWVLSDANTHVRLEAVKALSLAYAQTEYIGASGLQHFTERFKPRLVEMAMSDTELSVRVAVVQVLHAIDENGLLEDEQRERLCLLVFDEENKMRRAVGRFVKGVWQESVEERLVGRKPNAKDKKRADTKAIAMLLVQWGRALDKGKGLRDEDDMDDDGDQSEGSTKQARRKEMVTLVGPDQKGRTALAVEALWEDVDPVRDWETILDVLLLDHSAAGEEGSTPNAKRRGKRPTDDAGVDEVWRLEEVEEGVLLEVLLATLRRTLAEVAGSKKGEDETVSSDITRALIKGLPRLFVKYQTDAGRMSDVLLLLQVMNLDTYLEMRMMTAYSNLWDDVTKQFTSHSAPIVLTNAVAAIRYMMNATSLSNTNSTKILELEEELSTTLRDAVKGRDELEVASFSEDEVISLCAICARLSTLAGTRDMTTWMEEDEDGKQSSAWDIISALAERGRLGYREEETMIDHALNLLTLYVIWKARGLTHAAEPAAEEAQLRERLKEYRDSLLEKLLEFAIGTQSNTADGVKRAAFQNLMNLHILFAPSQPDADDANIPPTASLPLTLDEEVQFRCAGFVQAEIERYAEDMEELSPAPSDASENESDNSRSGSERRKGKKKAKGRQPAPDAKHPGTSRSSLEGEYIFMNVVTTFLRAIRAGAVHFQHSATLLAHYSRLGPSFDVCAKVIVEILREEGLYKNNGAAVVAVVNQALCDSFQLFLDGIVRNEDNTIALAKVLSAAFLLRGAQLMVVRRIDSQHMITFHTTSITWLLKRISAYDSASNKKAKNKMIIFFKCLSSLLGSVDARSSLQIKAHLEQTLAQTKVEVPATSKLWDPYRVYEKRLSSSKDKGAKGSKTSRKSAKTAEMVTTDEEEAEAEEVEGLMGTDEETAAPPKPKPRPRGRPRKNAYPVESGTEGEACYHTRA</sequence>
<dbReference type="InterPro" id="IPR016024">
    <property type="entry name" value="ARM-type_fold"/>
</dbReference>
<dbReference type="GO" id="GO:0000785">
    <property type="term" value="C:chromatin"/>
    <property type="evidence" value="ECO:0007669"/>
    <property type="project" value="TreeGrafter"/>
</dbReference>
<dbReference type="PANTHER" id="PTHR11199:SF0">
    <property type="entry name" value="LD34181P-RELATED"/>
    <property type="match status" value="1"/>
</dbReference>
<feature type="compositionally biased region" description="Low complexity" evidence="1">
    <location>
        <begin position="109"/>
        <end position="126"/>
    </location>
</feature>
<reference evidence="3 4" key="1">
    <citation type="journal article" date="2014" name="PLoS Genet.">
        <title>Analysis of the Phlebiopsis gigantea genome, transcriptome and secretome provides insight into its pioneer colonization strategies of wood.</title>
        <authorList>
            <person name="Hori C."/>
            <person name="Ishida T."/>
            <person name="Igarashi K."/>
            <person name="Samejima M."/>
            <person name="Suzuki H."/>
            <person name="Master E."/>
            <person name="Ferreira P."/>
            <person name="Ruiz-Duenas F.J."/>
            <person name="Held B."/>
            <person name="Canessa P."/>
            <person name="Larrondo L.F."/>
            <person name="Schmoll M."/>
            <person name="Druzhinina I.S."/>
            <person name="Kubicek C.P."/>
            <person name="Gaskell J.A."/>
            <person name="Kersten P."/>
            <person name="St John F."/>
            <person name="Glasner J."/>
            <person name="Sabat G."/>
            <person name="Splinter BonDurant S."/>
            <person name="Syed K."/>
            <person name="Yadav J."/>
            <person name="Mgbeahuruike A.C."/>
            <person name="Kovalchuk A."/>
            <person name="Asiegbu F.O."/>
            <person name="Lackner G."/>
            <person name="Hoffmeister D."/>
            <person name="Rencoret J."/>
            <person name="Gutierrez A."/>
            <person name="Sun H."/>
            <person name="Lindquist E."/>
            <person name="Barry K."/>
            <person name="Riley R."/>
            <person name="Grigoriev I.V."/>
            <person name="Henrissat B."/>
            <person name="Kues U."/>
            <person name="Berka R.M."/>
            <person name="Martinez A.T."/>
            <person name="Covert S.F."/>
            <person name="Blanchette R.A."/>
            <person name="Cullen D."/>
        </authorList>
    </citation>
    <scope>NUCLEOTIDE SEQUENCE [LARGE SCALE GENOMIC DNA]</scope>
    <source>
        <strain evidence="3 4">11061_1 CR5-6</strain>
    </source>
</reference>
<evidence type="ECO:0000256" key="1">
    <source>
        <dbReference type="SAM" id="MobiDB-lite"/>
    </source>
</evidence>
<name>A0A0C3PLN3_PHLG1</name>
<dbReference type="HOGENOM" id="CLU_003349_0_0_1"/>
<gene>
    <name evidence="3" type="ORF">PHLGIDRAFT_35464</name>
</gene>
<protein>
    <recommendedName>
        <fullName evidence="2">SCD domain-containing protein</fullName>
    </recommendedName>
</protein>
<dbReference type="Pfam" id="PF24571">
    <property type="entry name" value="HEAT_SCC3-SA"/>
    <property type="match status" value="1"/>
</dbReference>
<feature type="domain" description="SCD" evidence="2">
    <location>
        <begin position="376"/>
        <end position="463"/>
    </location>
</feature>
<feature type="compositionally biased region" description="Acidic residues" evidence="1">
    <location>
        <begin position="50"/>
        <end position="72"/>
    </location>
</feature>